<comment type="caution">
    <text evidence="2">The sequence shown here is derived from an EMBL/GenBank/DDBJ whole genome shotgun (WGS) entry which is preliminary data.</text>
</comment>
<dbReference type="AlphaFoldDB" id="A0A660LD07"/>
<dbReference type="RefSeq" id="WP_121249517.1">
    <property type="nucleotide sequence ID" value="NZ_RBIL01000001.1"/>
</dbReference>
<gene>
    <name evidence="2" type="ORF">C8N24_1581</name>
</gene>
<organism evidence="2 3">
    <name type="scientific">Solirubrobacter pauli</name>
    <dbReference type="NCBI Taxonomy" id="166793"/>
    <lineage>
        <taxon>Bacteria</taxon>
        <taxon>Bacillati</taxon>
        <taxon>Actinomycetota</taxon>
        <taxon>Thermoleophilia</taxon>
        <taxon>Solirubrobacterales</taxon>
        <taxon>Solirubrobacteraceae</taxon>
        <taxon>Solirubrobacter</taxon>
    </lineage>
</organism>
<proteinExistence type="predicted"/>
<dbReference type="InterPro" id="IPR036388">
    <property type="entry name" value="WH-like_DNA-bd_sf"/>
</dbReference>
<evidence type="ECO:0000313" key="3">
    <source>
        <dbReference type="Proteomes" id="UP000278962"/>
    </source>
</evidence>
<evidence type="ECO:0000256" key="1">
    <source>
        <dbReference type="SAM" id="MobiDB-lite"/>
    </source>
</evidence>
<accession>A0A660LD07</accession>
<dbReference type="Proteomes" id="UP000278962">
    <property type="component" value="Unassembled WGS sequence"/>
</dbReference>
<sequence length="141" mass="15135">MADFLDEKRKEIQARLKELKPYVEEYELLQAAESALSGIGNGTTGTRAAKPAAAGASSSPRRRRSEGSGSGRRGRPKGGAGTRATQALDLVKERPGITIPELAEAMGIQQNYLYRVMPGLAEEGKVTKSGRGWHLREGVAQ</sequence>
<dbReference type="SUPFAM" id="SSF46785">
    <property type="entry name" value="Winged helix' DNA-binding domain"/>
    <property type="match status" value="1"/>
</dbReference>
<reference evidence="2 3" key="1">
    <citation type="submission" date="2018-10" db="EMBL/GenBank/DDBJ databases">
        <title>Genomic Encyclopedia of Archaeal and Bacterial Type Strains, Phase II (KMG-II): from individual species to whole genera.</title>
        <authorList>
            <person name="Goeker M."/>
        </authorList>
    </citation>
    <scope>NUCLEOTIDE SEQUENCE [LARGE SCALE GENOMIC DNA]</scope>
    <source>
        <strain evidence="2 3">DSM 14954</strain>
    </source>
</reference>
<dbReference type="Gene3D" id="1.10.10.10">
    <property type="entry name" value="Winged helix-like DNA-binding domain superfamily/Winged helix DNA-binding domain"/>
    <property type="match status" value="1"/>
</dbReference>
<feature type="region of interest" description="Disordered" evidence="1">
    <location>
        <begin position="37"/>
        <end position="92"/>
    </location>
</feature>
<dbReference type="EMBL" id="RBIL01000001">
    <property type="protein sequence ID" value="RKQ91753.1"/>
    <property type="molecule type" value="Genomic_DNA"/>
</dbReference>
<dbReference type="InterPro" id="IPR036390">
    <property type="entry name" value="WH_DNA-bd_sf"/>
</dbReference>
<evidence type="ECO:0000313" key="2">
    <source>
        <dbReference type="EMBL" id="RKQ91753.1"/>
    </source>
</evidence>
<keyword evidence="3" id="KW-1185">Reference proteome</keyword>
<protein>
    <submittedName>
        <fullName evidence="2">Uncharacterized protein</fullName>
    </submittedName>
</protein>
<name>A0A660LD07_9ACTN</name>
<dbReference type="OrthoDB" id="5243941at2"/>
<feature type="compositionally biased region" description="Low complexity" evidence="1">
    <location>
        <begin position="44"/>
        <end position="59"/>
    </location>
</feature>